<dbReference type="PANTHER" id="PTHR24089">
    <property type="entry name" value="SOLUTE CARRIER FAMILY 25"/>
    <property type="match status" value="1"/>
</dbReference>
<evidence type="ECO:0000256" key="1">
    <source>
        <dbReference type="ARBA" id="ARBA00002238"/>
    </source>
</evidence>
<evidence type="ECO:0000256" key="2">
    <source>
        <dbReference type="ARBA" id="ARBA00004448"/>
    </source>
</evidence>
<feature type="domain" description="EF-hand" evidence="15">
    <location>
        <begin position="78"/>
        <end position="113"/>
    </location>
</feature>
<dbReference type="SUPFAM" id="SSF103506">
    <property type="entry name" value="Mitochondrial carrier"/>
    <property type="match status" value="1"/>
</dbReference>
<dbReference type="CDD" id="cd00051">
    <property type="entry name" value="EFh"/>
    <property type="match status" value="1"/>
</dbReference>
<evidence type="ECO:0000256" key="4">
    <source>
        <dbReference type="ARBA" id="ARBA00021935"/>
    </source>
</evidence>
<feature type="domain" description="EF-hand" evidence="15">
    <location>
        <begin position="114"/>
        <end position="149"/>
    </location>
</feature>
<name>K1WJ92_MARBU</name>
<feature type="repeat" description="Solcar" evidence="14">
    <location>
        <begin position="285"/>
        <end position="389"/>
    </location>
</feature>
<dbReference type="eggNOG" id="KOG0036">
    <property type="taxonomic scope" value="Eukaryota"/>
</dbReference>
<dbReference type="AlphaFoldDB" id="K1WJ92"/>
<dbReference type="Gene3D" id="1.50.40.10">
    <property type="entry name" value="Mitochondrial carrier domain"/>
    <property type="match status" value="1"/>
</dbReference>
<sequence length="602" mass="65719">MELPESQNSRDARIEKLWKKLDPQNKGFLDLNGLKRGLNKIDHPLKNANDMLKDIIKAMDKDGDKVIQYEEFRTFVEQTEKELRALFQSIDHDGDGKLDKGELRDGFKRAGLTVPNSKIDQFFSEVDENHDGYISFDEWRNFLLFLPTNINPGLKAVMTYYSSAVTINAEGDTSISEETLEGLGMDRTSRFSSLSVFFGALVRIVQSPSKSPLQDSLSQKQPLSGLAQSEAILTGSMASTSDEVQRSLPTTDKYLTMFDQSDEAPGTCPDEAAPVKKKLLLTDLLPDPGYFAAGAVAGVISRTSTAPLDRLKVYLIANVSPAKESLDAVKKGDAVGVAKSMGRPLVDASKELWKAGGIRSLFAGNGLNVIKVMPESAIKFGSYEFAKRVLAHVEGHNDPKKINPYSKFVAGGVGGMISQLFVYPLDTLKFRMQCETTSGGLHGNKLIIATAKKMYQQGVIKSSYRGLTMGLIGMFPYSAIDLGTFEYLKGKLAQRNARILGCHEDDALPGSFATGCIGAFSGAFGASIVYPVNLLRTRLQAQGTVLHPPTYTGIFDVARKTVQNEGVKGLFKGLTPNLLKVVPAVSITYVVYENAKTALHLK</sequence>
<keyword evidence="5" id="KW-0813">Transport</keyword>
<dbReference type="FunCoup" id="K1WJ92">
    <property type="interactions" value="5"/>
</dbReference>
<dbReference type="Pfam" id="PF13499">
    <property type="entry name" value="EF-hand_7"/>
    <property type="match status" value="2"/>
</dbReference>
<evidence type="ECO:0000256" key="9">
    <source>
        <dbReference type="ARBA" id="ARBA00022792"/>
    </source>
</evidence>
<dbReference type="InterPro" id="IPR002067">
    <property type="entry name" value="MCP"/>
</dbReference>
<dbReference type="Proteomes" id="UP000006753">
    <property type="component" value="Unassembled WGS sequence"/>
</dbReference>
<keyword evidence="13 14" id="KW-0472">Membrane</keyword>
<dbReference type="OMA" id="VISYAEW"/>
<dbReference type="InterPro" id="IPR018247">
    <property type="entry name" value="EF_Hand_1_Ca_BS"/>
</dbReference>
<dbReference type="HOGENOM" id="CLU_015166_2_2_1"/>
<evidence type="ECO:0000256" key="6">
    <source>
        <dbReference type="ARBA" id="ARBA00022692"/>
    </source>
</evidence>
<evidence type="ECO:0000256" key="5">
    <source>
        <dbReference type="ARBA" id="ARBA00022448"/>
    </source>
</evidence>
<dbReference type="FunFam" id="1.50.40.10:FF:000016">
    <property type="entry name" value="Solute carrier family 25 member 23"/>
    <property type="match status" value="1"/>
</dbReference>
<dbReference type="InParanoid" id="K1WJ92"/>
<organism evidence="16 17">
    <name type="scientific">Marssonina brunnea f. sp. multigermtubi (strain MB_m1)</name>
    <name type="common">Marssonina leaf spot fungus</name>
    <dbReference type="NCBI Taxonomy" id="1072389"/>
    <lineage>
        <taxon>Eukaryota</taxon>
        <taxon>Fungi</taxon>
        <taxon>Dikarya</taxon>
        <taxon>Ascomycota</taxon>
        <taxon>Pezizomycotina</taxon>
        <taxon>Leotiomycetes</taxon>
        <taxon>Helotiales</taxon>
        <taxon>Drepanopezizaceae</taxon>
        <taxon>Drepanopeziza</taxon>
    </lineage>
</organism>
<keyword evidence="9" id="KW-0999">Mitochondrion inner membrane</keyword>
<comment type="subcellular location">
    <subcellularLocation>
        <location evidence="2">Mitochondrion inner membrane</location>
        <topology evidence="2">Multi-pass membrane protein</topology>
    </subcellularLocation>
</comment>
<evidence type="ECO:0000256" key="8">
    <source>
        <dbReference type="ARBA" id="ARBA00022737"/>
    </source>
</evidence>
<evidence type="ECO:0000313" key="16">
    <source>
        <dbReference type="EMBL" id="EKD12272.1"/>
    </source>
</evidence>
<dbReference type="PROSITE" id="PS50920">
    <property type="entry name" value="SOLCAR"/>
    <property type="match status" value="3"/>
</dbReference>
<keyword evidence="10" id="KW-0106">Calcium</keyword>
<keyword evidence="7" id="KW-0479">Metal-binding</keyword>
<dbReference type="Pfam" id="PF00153">
    <property type="entry name" value="Mito_carr"/>
    <property type="match status" value="3"/>
</dbReference>
<keyword evidence="12" id="KW-0496">Mitochondrion</keyword>
<dbReference type="GO" id="GO:0005509">
    <property type="term" value="F:calcium ion binding"/>
    <property type="evidence" value="ECO:0007669"/>
    <property type="project" value="InterPro"/>
</dbReference>
<dbReference type="InterPro" id="IPR023395">
    <property type="entry name" value="MCP_dom_sf"/>
</dbReference>
<dbReference type="GO" id="GO:0005743">
    <property type="term" value="C:mitochondrial inner membrane"/>
    <property type="evidence" value="ECO:0007669"/>
    <property type="project" value="UniProtKB-SubCell"/>
</dbReference>
<dbReference type="CDD" id="cd15898">
    <property type="entry name" value="EFh_PI-PLC"/>
    <property type="match status" value="1"/>
</dbReference>
<evidence type="ECO:0000256" key="10">
    <source>
        <dbReference type="ARBA" id="ARBA00022837"/>
    </source>
</evidence>
<gene>
    <name evidence="16" type="ORF">MBM_09593</name>
</gene>
<evidence type="ECO:0000256" key="7">
    <source>
        <dbReference type="ARBA" id="ARBA00022723"/>
    </source>
</evidence>
<dbReference type="KEGG" id="mbe:MBM_09593"/>
<keyword evidence="6 14" id="KW-0812">Transmembrane</keyword>
<keyword evidence="8" id="KW-0677">Repeat</keyword>
<dbReference type="PROSITE" id="PS00018">
    <property type="entry name" value="EF_HAND_1"/>
    <property type="match status" value="2"/>
</dbReference>
<evidence type="ECO:0000256" key="11">
    <source>
        <dbReference type="ARBA" id="ARBA00022989"/>
    </source>
</evidence>
<dbReference type="STRING" id="1072389.K1WJ92"/>
<reference evidence="16 17" key="1">
    <citation type="journal article" date="2012" name="BMC Genomics">
        <title>Sequencing the genome of Marssonina brunnea reveals fungus-poplar co-evolution.</title>
        <authorList>
            <person name="Zhu S."/>
            <person name="Cao Y.-Z."/>
            <person name="Jiang C."/>
            <person name="Tan B.-Y."/>
            <person name="Wang Z."/>
            <person name="Feng S."/>
            <person name="Zhang L."/>
            <person name="Su X.-H."/>
            <person name="Brejova B."/>
            <person name="Vinar T."/>
            <person name="Xu M."/>
            <person name="Wang M.-X."/>
            <person name="Zhang S.-G."/>
            <person name="Huang M.-R."/>
            <person name="Wu R."/>
            <person name="Zhou Y."/>
        </authorList>
    </citation>
    <scope>NUCLEOTIDE SEQUENCE [LARGE SCALE GENOMIC DNA]</scope>
    <source>
        <strain evidence="16 17">MB_m1</strain>
    </source>
</reference>
<accession>K1WJ92</accession>
<dbReference type="GO" id="GO:0055085">
    <property type="term" value="P:transmembrane transport"/>
    <property type="evidence" value="ECO:0007669"/>
    <property type="project" value="InterPro"/>
</dbReference>
<evidence type="ECO:0000256" key="3">
    <source>
        <dbReference type="ARBA" id="ARBA00006375"/>
    </source>
</evidence>
<dbReference type="PROSITE" id="PS50222">
    <property type="entry name" value="EF_HAND_2"/>
    <property type="match status" value="4"/>
</dbReference>
<evidence type="ECO:0000256" key="13">
    <source>
        <dbReference type="ARBA" id="ARBA00023136"/>
    </source>
</evidence>
<evidence type="ECO:0000256" key="14">
    <source>
        <dbReference type="PROSITE-ProRule" id="PRU00282"/>
    </source>
</evidence>
<proteinExistence type="inferred from homology"/>
<keyword evidence="17" id="KW-1185">Reference proteome</keyword>
<evidence type="ECO:0000259" key="15">
    <source>
        <dbReference type="PROSITE" id="PS50222"/>
    </source>
</evidence>
<dbReference type="Gene3D" id="1.10.238.10">
    <property type="entry name" value="EF-hand"/>
    <property type="match status" value="1"/>
</dbReference>
<feature type="repeat" description="Solcar" evidence="14">
    <location>
        <begin position="509"/>
        <end position="598"/>
    </location>
</feature>
<keyword evidence="11" id="KW-1133">Transmembrane helix</keyword>
<dbReference type="PRINTS" id="PR00926">
    <property type="entry name" value="MITOCARRIER"/>
</dbReference>
<comment type="similarity">
    <text evidence="3">Belongs to the mitochondrial carrier (TC 2.A.29) family.</text>
</comment>
<dbReference type="SUPFAM" id="SSF47473">
    <property type="entry name" value="EF-hand"/>
    <property type="match status" value="1"/>
</dbReference>
<dbReference type="SMART" id="SM00054">
    <property type="entry name" value="EFh"/>
    <property type="match status" value="4"/>
</dbReference>
<feature type="domain" description="EF-hand" evidence="15">
    <location>
        <begin position="9"/>
        <end position="44"/>
    </location>
</feature>
<dbReference type="EMBL" id="JH921460">
    <property type="protein sequence ID" value="EKD12272.1"/>
    <property type="molecule type" value="Genomic_DNA"/>
</dbReference>
<dbReference type="InterPro" id="IPR018108">
    <property type="entry name" value="MCP_transmembrane"/>
</dbReference>
<evidence type="ECO:0000313" key="17">
    <source>
        <dbReference type="Proteomes" id="UP000006753"/>
    </source>
</evidence>
<dbReference type="InterPro" id="IPR002048">
    <property type="entry name" value="EF_hand_dom"/>
</dbReference>
<feature type="domain" description="EF-hand" evidence="15">
    <location>
        <begin position="47"/>
        <end position="77"/>
    </location>
</feature>
<dbReference type="InterPro" id="IPR011992">
    <property type="entry name" value="EF-hand-dom_pair"/>
</dbReference>
<protein>
    <recommendedName>
        <fullName evidence="4">Mitochondrial thiamine pyrophosphate carrier 1</fullName>
    </recommendedName>
</protein>
<comment type="function">
    <text evidence="1">Mitochondrial transporter that mediates uptake of thiamine pyrophosphate (ThPP) into mitochondria.</text>
</comment>
<feature type="repeat" description="Solcar" evidence="14">
    <location>
        <begin position="402"/>
        <end position="491"/>
    </location>
</feature>
<evidence type="ECO:0000256" key="12">
    <source>
        <dbReference type="ARBA" id="ARBA00023128"/>
    </source>
</evidence>
<dbReference type="OrthoDB" id="270584at2759"/>